<feature type="domain" description="REKLES" evidence="1">
    <location>
        <begin position="1"/>
        <end position="23"/>
    </location>
</feature>
<reference evidence="2 3" key="1">
    <citation type="submission" date="2018-08" db="EMBL/GenBank/DDBJ databases">
        <authorList>
            <person name="Laetsch R D."/>
            <person name="Stevens L."/>
            <person name="Kumar S."/>
            <person name="Blaxter L. M."/>
        </authorList>
    </citation>
    <scope>NUCLEOTIDE SEQUENCE [LARGE SCALE GENOMIC DNA]</scope>
</reference>
<dbReference type="EMBL" id="UPTC01004855">
    <property type="protein sequence ID" value="VBB35110.1"/>
    <property type="molecule type" value="Genomic_DNA"/>
</dbReference>
<protein>
    <recommendedName>
        <fullName evidence="1">REKLES domain-containing protein</fullName>
    </recommendedName>
</protein>
<name>A0A498T0B8_ACAVI</name>
<gene>
    <name evidence="2" type="ORF">NAV_LOCUS9901</name>
</gene>
<dbReference type="Proteomes" id="UP000276991">
    <property type="component" value="Unassembled WGS sequence"/>
</dbReference>
<evidence type="ECO:0000259" key="1">
    <source>
        <dbReference type="PROSITE" id="PS51486"/>
    </source>
</evidence>
<dbReference type="AlphaFoldDB" id="A0A498T0B8"/>
<accession>A0A498T0B8</accession>
<evidence type="ECO:0000313" key="3">
    <source>
        <dbReference type="Proteomes" id="UP000276991"/>
    </source>
</evidence>
<sequence length="56" mass="5726">LVVSMEINGTMYQGVLFALGGGTGATTIPQNPFQNVSDSAAMVTGLNLATTLKNPL</sequence>
<feature type="non-terminal residue" evidence="2">
    <location>
        <position position="1"/>
    </location>
</feature>
<keyword evidence="3" id="KW-1185">Reference proteome</keyword>
<dbReference type="STRING" id="6277.A0A498T0B8"/>
<dbReference type="PROSITE" id="PS51486">
    <property type="entry name" value="REKLES"/>
    <property type="match status" value="1"/>
</dbReference>
<proteinExistence type="predicted"/>
<organism evidence="2 3">
    <name type="scientific">Acanthocheilonema viteae</name>
    <name type="common">Filarial nematode worm</name>
    <name type="synonym">Dipetalonema viteae</name>
    <dbReference type="NCBI Taxonomy" id="6277"/>
    <lineage>
        <taxon>Eukaryota</taxon>
        <taxon>Metazoa</taxon>
        <taxon>Ecdysozoa</taxon>
        <taxon>Nematoda</taxon>
        <taxon>Chromadorea</taxon>
        <taxon>Rhabditida</taxon>
        <taxon>Spirurina</taxon>
        <taxon>Spiruromorpha</taxon>
        <taxon>Filarioidea</taxon>
        <taxon>Onchocercidae</taxon>
        <taxon>Acanthocheilonema</taxon>
    </lineage>
</organism>
<evidence type="ECO:0000313" key="2">
    <source>
        <dbReference type="EMBL" id="VBB35110.1"/>
    </source>
</evidence>
<dbReference type="InterPro" id="IPR023334">
    <property type="entry name" value="REKLES_domain"/>
</dbReference>